<dbReference type="Pfam" id="PF01850">
    <property type="entry name" value="PIN"/>
    <property type="match status" value="1"/>
</dbReference>
<organism evidence="3 4">
    <name type="scientific">candidate division WWE3 bacterium CG10_big_fil_rev_8_21_14_0_10_32_10</name>
    <dbReference type="NCBI Taxonomy" id="1975090"/>
    <lineage>
        <taxon>Bacteria</taxon>
        <taxon>Katanobacteria</taxon>
    </lineage>
</organism>
<feature type="domain" description="PIN" evidence="2">
    <location>
        <begin position="4"/>
        <end position="120"/>
    </location>
</feature>
<dbReference type="SUPFAM" id="SSF88723">
    <property type="entry name" value="PIN domain-like"/>
    <property type="match status" value="1"/>
</dbReference>
<evidence type="ECO:0000313" key="4">
    <source>
        <dbReference type="Proteomes" id="UP000230214"/>
    </source>
</evidence>
<gene>
    <name evidence="3" type="ORF">COV24_00430</name>
</gene>
<comment type="caution">
    <text evidence="3">The sequence shown here is derived from an EMBL/GenBank/DDBJ whole genome shotgun (WGS) entry which is preliminary data.</text>
</comment>
<dbReference type="EMBL" id="PCXU01000006">
    <property type="protein sequence ID" value="PIR43872.1"/>
    <property type="molecule type" value="Genomic_DNA"/>
</dbReference>
<dbReference type="InterPro" id="IPR044153">
    <property type="entry name" value="PIN_Pae0151-like"/>
</dbReference>
<keyword evidence="1" id="KW-0460">Magnesium</keyword>
<dbReference type="Gene3D" id="3.40.50.1010">
    <property type="entry name" value="5'-nuclease"/>
    <property type="match status" value="1"/>
</dbReference>
<dbReference type="InterPro" id="IPR002716">
    <property type="entry name" value="PIN_dom"/>
</dbReference>
<accession>A0A2H0RBF6</accession>
<dbReference type="CDD" id="cd09873">
    <property type="entry name" value="PIN_Pae0151-like"/>
    <property type="match status" value="1"/>
</dbReference>
<evidence type="ECO:0000256" key="1">
    <source>
        <dbReference type="ARBA" id="ARBA00022842"/>
    </source>
</evidence>
<evidence type="ECO:0000313" key="3">
    <source>
        <dbReference type="EMBL" id="PIR43872.1"/>
    </source>
</evidence>
<proteinExistence type="predicted"/>
<reference evidence="3 4" key="1">
    <citation type="submission" date="2017-09" db="EMBL/GenBank/DDBJ databases">
        <title>Depth-based differentiation of microbial function through sediment-hosted aquifers and enrichment of novel symbionts in the deep terrestrial subsurface.</title>
        <authorList>
            <person name="Probst A.J."/>
            <person name="Ladd B."/>
            <person name="Jarett J.K."/>
            <person name="Geller-Mcgrath D.E."/>
            <person name="Sieber C.M."/>
            <person name="Emerson J.B."/>
            <person name="Anantharaman K."/>
            <person name="Thomas B.C."/>
            <person name="Malmstrom R."/>
            <person name="Stieglmeier M."/>
            <person name="Klingl A."/>
            <person name="Woyke T."/>
            <person name="Ryan C.M."/>
            <person name="Banfield J.F."/>
        </authorList>
    </citation>
    <scope>NUCLEOTIDE SEQUENCE [LARGE SCALE GENOMIC DNA]</scope>
    <source>
        <strain evidence="3">CG10_big_fil_rev_8_21_14_0_10_32_10</strain>
    </source>
</reference>
<dbReference type="Proteomes" id="UP000230214">
    <property type="component" value="Unassembled WGS sequence"/>
</dbReference>
<name>A0A2H0RBF6_UNCKA</name>
<dbReference type="PANTHER" id="PTHR35901">
    <property type="entry name" value="RIBONUCLEASE VAPC3"/>
    <property type="match status" value="1"/>
</dbReference>
<dbReference type="InterPro" id="IPR029060">
    <property type="entry name" value="PIN-like_dom_sf"/>
</dbReference>
<dbReference type="InterPro" id="IPR051619">
    <property type="entry name" value="TypeII_TA_RNase_PINc/VapC"/>
</dbReference>
<evidence type="ECO:0000259" key="2">
    <source>
        <dbReference type="Pfam" id="PF01850"/>
    </source>
</evidence>
<protein>
    <recommendedName>
        <fullName evidence="2">PIN domain-containing protein</fullName>
    </recommendedName>
</protein>
<dbReference type="PANTHER" id="PTHR35901:SF1">
    <property type="entry name" value="EXONUCLEASE VAPC9"/>
    <property type="match status" value="1"/>
</dbReference>
<dbReference type="AlphaFoldDB" id="A0A2H0RBF6"/>
<sequence>MKFVVDSSIIVKWLSVSNEQHIEKADKLLSDSLQGNVELFAPELAKYEVGNVLLKGKQLATKEAFISLGTAYALPITFVSESEEIAKNTYSIAVSSSITYYDAAFISLAEQYGASLITENIKHQGKTQNIKVISLTDY</sequence>